<evidence type="ECO:0000256" key="7">
    <source>
        <dbReference type="ARBA" id="ARBA00022827"/>
    </source>
</evidence>
<evidence type="ECO:0000256" key="11">
    <source>
        <dbReference type="PIRNR" id="PIRNR006268"/>
    </source>
</evidence>
<dbReference type="Pfam" id="PF02424">
    <property type="entry name" value="ApbE"/>
    <property type="match status" value="1"/>
</dbReference>
<reference evidence="13" key="1">
    <citation type="journal article" date="2021" name="ISME J.">
        <title>Evolutionary origin and ecological implication of a unique nif island in free-living Bradyrhizobium lineages.</title>
        <authorList>
            <person name="Tao J."/>
        </authorList>
    </citation>
    <scope>NUCLEOTIDE SEQUENCE [LARGE SCALE GENOMIC DNA]</scope>
    <source>
        <strain evidence="13">SZCCT0094</strain>
    </source>
</reference>
<keyword evidence="4 11" id="KW-0285">Flavoprotein</keyword>
<evidence type="ECO:0000256" key="4">
    <source>
        <dbReference type="ARBA" id="ARBA00022630"/>
    </source>
</evidence>
<proteinExistence type="inferred from homology"/>
<keyword evidence="7 11" id="KW-0274">FAD</keyword>
<keyword evidence="5 11" id="KW-0808">Transferase</keyword>
<evidence type="ECO:0000313" key="13">
    <source>
        <dbReference type="Proteomes" id="UP001314635"/>
    </source>
</evidence>
<comment type="catalytic activity">
    <reaction evidence="10 11">
        <text>L-threonyl-[protein] + FAD = FMN-L-threonyl-[protein] + AMP + H(+)</text>
        <dbReference type="Rhea" id="RHEA:36847"/>
        <dbReference type="Rhea" id="RHEA-COMP:11060"/>
        <dbReference type="Rhea" id="RHEA-COMP:11061"/>
        <dbReference type="ChEBI" id="CHEBI:15378"/>
        <dbReference type="ChEBI" id="CHEBI:30013"/>
        <dbReference type="ChEBI" id="CHEBI:57692"/>
        <dbReference type="ChEBI" id="CHEBI:74257"/>
        <dbReference type="ChEBI" id="CHEBI:456215"/>
        <dbReference type="EC" id="2.7.1.180"/>
    </reaction>
</comment>
<sequence length="292" mass="30366">MPAISASLRRARALLGTFVEVDIADAQGADAENAAEAAFSAVVDVHRLMSFHDPDSDVSRLNREASRYAVMVHPWTYAVLQTALDMSRDSDGAFDIGVAGVRPPSAGASSQASGAIELLADHHVRFHHAGLRIDLGGIAKGFAVDCAIAALRGRGVRAAMVNAGGDLAVLGAGARVVHIRDPRAPDRLLCEVEVSNGALASSARRFDPFRSADTTDTAVVDPATGRPAQRVHGATVRAPTCMIADALTKIVMISGEGTAALLTRFQASAMLVAAGGDILTTSDWQGDLQHAA</sequence>
<dbReference type="InterPro" id="IPR024932">
    <property type="entry name" value="ApbE"/>
</dbReference>
<dbReference type="SUPFAM" id="SSF143631">
    <property type="entry name" value="ApbE-like"/>
    <property type="match status" value="1"/>
</dbReference>
<evidence type="ECO:0000256" key="5">
    <source>
        <dbReference type="ARBA" id="ARBA00022679"/>
    </source>
</evidence>
<dbReference type="EMBL" id="JAFCLK010000012">
    <property type="protein sequence ID" value="MBR1137054.1"/>
    <property type="molecule type" value="Genomic_DNA"/>
</dbReference>
<gene>
    <name evidence="12" type="ORF">JQ619_14865</name>
</gene>
<dbReference type="Proteomes" id="UP001314635">
    <property type="component" value="Unassembled WGS sequence"/>
</dbReference>
<keyword evidence="6 11" id="KW-0479">Metal-binding</keyword>
<dbReference type="GO" id="GO:0016740">
    <property type="term" value="F:transferase activity"/>
    <property type="evidence" value="ECO:0007669"/>
    <property type="project" value="UniProtKB-KW"/>
</dbReference>
<evidence type="ECO:0000256" key="3">
    <source>
        <dbReference type="ARBA" id="ARBA00016337"/>
    </source>
</evidence>
<dbReference type="PANTHER" id="PTHR30040">
    <property type="entry name" value="THIAMINE BIOSYNTHESIS LIPOPROTEIN APBE"/>
    <property type="match status" value="1"/>
</dbReference>
<dbReference type="PIRSF" id="PIRSF006268">
    <property type="entry name" value="ApbE"/>
    <property type="match status" value="1"/>
</dbReference>
<comment type="caution">
    <text evidence="12">The sequence shown here is derived from an EMBL/GenBank/DDBJ whole genome shotgun (WGS) entry which is preliminary data.</text>
</comment>
<dbReference type="PANTHER" id="PTHR30040:SF2">
    <property type="entry name" value="FAD:PROTEIN FMN TRANSFERASE"/>
    <property type="match status" value="1"/>
</dbReference>
<evidence type="ECO:0000313" key="12">
    <source>
        <dbReference type="EMBL" id="MBR1137054.1"/>
    </source>
</evidence>
<evidence type="ECO:0000256" key="10">
    <source>
        <dbReference type="ARBA" id="ARBA00048540"/>
    </source>
</evidence>
<name>A0ABS5G6Z7_9BRAD</name>
<dbReference type="Gene3D" id="3.10.520.10">
    <property type="entry name" value="ApbE-like domains"/>
    <property type="match status" value="1"/>
</dbReference>
<evidence type="ECO:0000256" key="9">
    <source>
        <dbReference type="ARBA" id="ARBA00031306"/>
    </source>
</evidence>
<accession>A0ABS5G6Z7</accession>
<keyword evidence="13" id="KW-1185">Reference proteome</keyword>
<evidence type="ECO:0000256" key="1">
    <source>
        <dbReference type="ARBA" id="ARBA00001946"/>
    </source>
</evidence>
<dbReference type="EC" id="2.7.1.180" evidence="2 11"/>
<protein>
    <recommendedName>
        <fullName evidence="3 11">FAD:protein FMN transferase</fullName>
        <ecNumber evidence="2 11">2.7.1.180</ecNumber>
    </recommendedName>
    <alternativeName>
        <fullName evidence="9 11">Flavin transferase</fullName>
    </alternativeName>
</protein>
<comment type="similarity">
    <text evidence="11">Belongs to the ApbE family.</text>
</comment>
<keyword evidence="8 11" id="KW-0460">Magnesium</keyword>
<comment type="cofactor">
    <cofactor evidence="1">
        <name>Mg(2+)</name>
        <dbReference type="ChEBI" id="CHEBI:18420"/>
    </cofactor>
</comment>
<evidence type="ECO:0000256" key="8">
    <source>
        <dbReference type="ARBA" id="ARBA00022842"/>
    </source>
</evidence>
<evidence type="ECO:0000256" key="2">
    <source>
        <dbReference type="ARBA" id="ARBA00011955"/>
    </source>
</evidence>
<dbReference type="RefSeq" id="WP_172236873.1">
    <property type="nucleotide sequence ID" value="NZ_JABFDP010000012.1"/>
</dbReference>
<dbReference type="InterPro" id="IPR003374">
    <property type="entry name" value="ApbE-like_sf"/>
</dbReference>
<organism evidence="12 13">
    <name type="scientific">Bradyrhizobium denitrificans</name>
    <dbReference type="NCBI Taxonomy" id="2734912"/>
    <lineage>
        <taxon>Bacteria</taxon>
        <taxon>Pseudomonadati</taxon>
        <taxon>Pseudomonadota</taxon>
        <taxon>Alphaproteobacteria</taxon>
        <taxon>Hyphomicrobiales</taxon>
        <taxon>Nitrobacteraceae</taxon>
        <taxon>Bradyrhizobium</taxon>
    </lineage>
</organism>
<evidence type="ECO:0000256" key="6">
    <source>
        <dbReference type="ARBA" id="ARBA00022723"/>
    </source>
</evidence>